<dbReference type="PANTHER" id="PTHR36926:SF1">
    <property type="entry name" value="COLICIN V PRODUCTION PROTEIN"/>
    <property type="match status" value="1"/>
</dbReference>
<feature type="transmembrane region" description="Helical" evidence="5">
    <location>
        <begin position="31"/>
        <end position="51"/>
    </location>
</feature>
<proteinExistence type="predicted"/>
<dbReference type="InterPro" id="IPR052719">
    <property type="entry name" value="CvpA-like"/>
</dbReference>
<evidence type="ECO:0000256" key="2">
    <source>
        <dbReference type="ARBA" id="ARBA00022692"/>
    </source>
</evidence>
<dbReference type="STRING" id="1244108.SAMN05444004_11058"/>
<accession>A0A1H3S1D8</accession>
<keyword evidence="2 5" id="KW-0812">Transmembrane</keyword>
<dbReference type="AlphaFoldDB" id="A0A1H3S1D8"/>
<dbReference type="OrthoDB" id="9806894at2"/>
<evidence type="ECO:0000256" key="4">
    <source>
        <dbReference type="ARBA" id="ARBA00023136"/>
    </source>
</evidence>
<keyword evidence="3 5" id="KW-1133">Transmembrane helix</keyword>
<name>A0A1H3S1D8_9RHOB</name>
<feature type="transmembrane region" description="Helical" evidence="5">
    <location>
        <begin position="71"/>
        <end position="99"/>
    </location>
</feature>
<dbReference type="RefSeq" id="WP_092646191.1">
    <property type="nucleotide sequence ID" value="NZ_FNPX01000010.1"/>
</dbReference>
<keyword evidence="4 5" id="KW-0472">Membrane</keyword>
<evidence type="ECO:0000256" key="1">
    <source>
        <dbReference type="ARBA" id="ARBA00004141"/>
    </source>
</evidence>
<evidence type="ECO:0000256" key="3">
    <source>
        <dbReference type="ARBA" id="ARBA00022989"/>
    </source>
</evidence>
<feature type="transmembrane region" description="Helical" evidence="5">
    <location>
        <begin position="111"/>
        <end position="131"/>
    </location>
</feature>
<evidence type="ECO:0000313" key="6">
    <source>
        <dbReference type="EMBL" id="SDZ31458.1"/>
    </source>
</evidence>
<sequence length="196" mass="20468">MDGFTIVDGAVAAVILISAILAYSRGLVREAMAIVGWVAAAILAFTFAGAAEPLVREIPYVGDVLGDSCELAVIAAFALVFALALILTSFFTPLLSGAIRHSVLGPFDRGLGFLFGVLRGVLLVAVAFVVYDRVTVNEGVPSVANSRSAAVFERVQGGIEEQIPEDAPGWILSRYETMVGDCGAPASPVEPITPTE</sequence>
<reference evidence="7" key="1">
    <citation type="submission" date="2016-10" db="EMBL/GenBank/DDBJ databases">
        <authorList>
            <person name="Varghese N."/>
            <person name="Submissions S."/>
        </authorList>
    </citation>
    <scope>NUCLEOTIDE SEQUENCE [LARGE SCALE GENOMIC DNA]</scope>
    <source>
        <strain evidence="7">DSM 100420</strain>
    </source>
</reference>
<evidence type="ECO:0000313" key="7">
    <source>
        <dbReference type="Proteomes" id="UP000198914"/>
    </source>
</evidence>
<protein>
    <submittedName>
        <fullName evidence="6">Membrane protein required for colicin V production</fullName>
    </submittedName>
</protein>
<keyword evidence="7" id="KW-1185">Reference proteome</keyword>
<dbReference type="InterPro" id="IPR003825">
    <property type="entry name" value="Colicin-V_CvpA"/>
</dbReference>
<feature type="transmembrane region" description="Helical" evidence="5">
    <location>
        <begin position="6"/>
        <end position="24"/>
    </location>
</feature>
<dbReference type="GO" id="GO:0009403">
    <property type="term" value="P:toxin biosynthetic process"/>
    <property type="evidence" value="ECO:0007669"/>
    <property type="project" value="InterPro"/>
</dbReference>
<comment type="subcellular location">
    <subcellularLocation>
        <location evidence="1">Membrane</location>
        <topology evidence="1">Multi-pass membrane protein</topology>
    </subcellularLocation>
</comment>
<dbReference type="GO" id="GO:0016020">
    <property type="term" value="C:membrane"/>
    <property type="evidence" value="ECO:0007669"/>
    <property type="project" value="UniProtKB-SubCell"/>
</dbReference>
<dbReference type="Proteomes" id="UP000198914">
    <property type="component" value="Unassembled WGS sequence"/>
</dbReference>
<dbReference type="PANTHER" id="PTHR36926">
    <property type="entry name" value="COLICIN V PRODUCTION PROTEIN"/>
    <property type="match status" value="1"/>
</dbReference>
<dbReference type="Pfam" id="PF02674">
    <property type="entry name" value="Colicin_V"/>
    <property type="match status" value="1"/>
</dbReference>
<gene>
    <name evidence="6" type="ORF">SAMN05444004_11058</name>
</gene>
<dbReference type="EMBL" id="FNPX01000010">
    <property type="protein sequence ID" value="SDZ31458.1"/>
    <property type="molecule type" value="Genomic_DNA"/>
</dbReference>
<organism evidence="6 7">
    <name type="scientific">Jannaschia faecimaris</name>
    <dbReference type="NCBI Taxonomy" id="1244108"/>
    <lineage>
        <taxon>Bacteria</taxon>
        <taxon>Pseudomonadati</taxon>
        <taxon>Pseudomonadota</taxon>
        <taxon>Alphaproteobacteria</taxon>
        <taxon>Rhodobacterales</taxon>
        <taxon>Roseobacteraceae</taxon>
        <taxon>Jannaschia</taxon>
    </lineage>
</organism>
<evidence type="ECO:0000256" key="5">
    <source>
        <dbReference type="SAM" id="Phobius"/>
    </source>
</evidence>